<dbReference type="InterPro" id="IPR015422">
    <property type="entry name" value="PyrdxlP-dep_Trfase_small"/>
</dbReference>
<gene>
    <name evidence="1" type="ORF">METZ01_LOCUS118603</name>
</gene>
<name>A0A381XM16_9ZZZZ</name>
<feature type="non-terminal residue" evidence="1">
    <location>
        <position position="37"/>
    </location>
</feature>
<proteinExistence type="predicted"/>
<dbReference type="EMBL" id="UINC01015647">
    <property type="protein sequence ID" value="SVA65749.1"/>
    <property type="molecule type" value="Genomic_DNA"/>
</dbReference>
<reference evidence="1" key="1">
    <citation type="submission" date="2018-05" db="EMBL/GenBank/DDBJ databases">
        <authorList>
            <person name="Lanie J.A."/>
            <person name="Ng W.-L."/>
            <person name="Kazmierczak K.M."/>
            <person name="Andrzejewski T.M."/>
            <person name="Davidsen T.M."/>
            <person name="Wayne K.J."/>
            <person name="Tettelin H."/>
            <person name="Glass J.I."/>
            <person name="Rusch D."/>
            <person name="Podicherti R."/>
            <person name="Tsui H.-C.T."/>
            <person name="Winkler M.E."/>
        </authorList>
    </citation>
    <scope>NUCLEOTIDE SEQUENCE</scope>
</reference>
<protein>
    <submittedName>
        <fullName evidence="1">Uncharacterized protein</fullName>
    </submittedName>
</protein>
<sequence>MPAGGYGNFDPNIVIREGRGARVWGENGTEYIDYLIG</sequence>
<dbReference type="AlphaFoldDB" id="A0A381XM16"/>
<evidence type="ECO:0000313" key="1">
    <source>
        <dbReference type="EMBL" id="SVA65749.1"/>
    </source>
</evidence>
<dbReference type="Gene3D" id="3.90.1150.10">
    <property type="entry name" value="Aspartate Aminotransferase, domain 1"/>
    <property type="match status" value="1"/>
</dbReference>
<organism evidence="1">
    <name type="scientific">marine metagenome</name>
    <dbReference type="NCBI Taxonomy" id="408172"/>
    <lineage>
        <taxon>unclassified sequences</taxon>
        <taxon>metagenomes</taxon>
        <taxon>ecological metagenomes</taxon>
    </lineage>
</organism>
<accession>A0A381XM16</accession>